<feature type="compositionally biased region" description="Low complexity" evidence="2">
    <location>
        <begin position="50"/>
        <end position="74"/>
    </location>
</feature>
<evidence type="ECO:0000256" key="1">
    <source>
        <dbReference type="SAM" id="Coils"/>
    </source>
</evidence>
<feature type="compositionally biased region" description="Pro residues" evidence="2">
    <location>
        <begin position="8"/>
        <end position="20"/>
    </location>
</feature>
<dbReference type="AlphaFoldDB" id="A0A8K0SNP7"/>
<keyword evidence="1" id="KW-0175">Coiled coil</keyword>
<reference evidence="3" key="1">
    <citation type="journal article" date="2021" name="Nat. Commun.">
        <title>Genetic determinants of endophytism in the Arabidopsis root mycobiome.</title>
        <authorList>
            <person name="Mesny F."/>
            <person name="Miyauchi S."/>
            <person name="Thiergart T."/>
            <person name="Pickel B."/>
            <person name="Atanasova L."/>
            <person name="Karlsson M."/>
            <person name="Huettel B."/>
            <person name="Barry K.W."/>
            <person name="Haridas S."/>
            <person name="Chen C."/>
            <person name="Bauer D."/>
            <person name="Andreopoulos W."/>
            <person name="Pangilinan J."/>
            <person name="LaButti K."/>
            <person name="Riley R."/>
            <person name="Lipzen A."/>
            <person name="Clum A."/>
            <person name="Drula E."/>
            <person name="Henrissat B."/>
            <person name="Kohler A."/>
            <person name="Grigoriev I.V."/>
            <person name="Martin F.M."/>
            <person name="Hacquard S."/>
        </authorList>
    </citation>
    <scope>NUCLEOTIDE SEQUENCE</scope>
    <source>
        <strain evidence="3">MPI-CAGE-CH-0235</strain>
    </source>
</reference>
<proteinExistence type="predicted"/>
<protein>
    <submittedName>
        <fullName evidence="3">Uncharacterized protein</fullName>
    </submittedName>
</protein>
<comment type="caution">
    <text evidence="3">The sequence shown here is derived from an EMBL/GenBank/DDBJ whole genome shotgun (WGS) entry which is preliminary data.</text>
</comment>
<feature type="compositionally biased region" description="Polar residues" evidence="2">
    <location>
        <begin position="127"/>
        <end position="148"/>
    </location>
</feature>
<gene>
    <name evidence="3" type="ORF">B0I35DRAFT_435436</name>
</gene>
<evidence type="ECO:0000313" key="4">
    <source>
        <dbReference type="Proteomes" id="UP000813444"/>
    </source>
</evidence>
<accession>A0A8K0SNP7</accession>
<sequence>MAAAAAAPMPPPQQQQPSPYPSLDDEMLSSSSPQGDVMRSEREARDARQAARAAKNQNSNAHYRRSQPQSQSQSQPPPPLPPADDPAVASSYAGTEEVRTPTSTSDAGLYEAMLAQAEHRPPRNGQYRRQQGQPPVTNSPPRQQQPSSGHARRQSEAHGRRPVSPMDDPSMSGATINRLKSPSIMKSVLLPLEHKILEYEQLMDEAEAQMLQLDQEILALQERRRQAEDRYVEAKHKHDEYDRQHQDVGRALRGDLEVKLPPQAQPQPQAQARMSMPAMDRMDSYDNRPLSPQSTAQKTRKGGFRMSLFRS</sequence>
<dbReference type="EMBL" id="JAGPNK010000009">
    <property type="protein sequence ID" value="KAH7313554.1"/>
    <property type="molecule type" value="Genomic_DNA"/>
</dbReference>
<feature type="compositionally biased region" description="Pro residues" evidence="2">
    <location>
        <begin position="75"/>
        <end position="84"/>
    </location>
</feature>
<evidence type="ECO:0000313" key="3">
    <source>
        <dbReference type="EMBL" id="KAH7313554.1"/>
    </source>
</evidence>
<feature type="region of interest" description="Disordered" evidence="2">
    <location>
        <begin position="260"/>
        <end position="311"/>
    </location>
</feature>
<organism evidence="3 4">
    <name type="scientific">Stachybotrys elegans</name>
    <dbReference type="NCBI Taxonomy" id="80388"/>
    <lineage>
        <taxon>Eukaryota</taxon>
        <taxon>Fungi</taxon>
        <taxon>Dikarya</taxon>
        <taxon>Ascomycota</taxon>
        <taxon>Pezizomycotina</taxon>
        <taxon>Sordariomycetes</taxon>
        <taxon>Hypocreomycetidae</taxon>
        <taxon>Hypocreales</taxon>
        <taxon>Stachybotryaceae</taxon>
        <taxon>Stachybotrys</taxon>
    </lineage>
</organism>
<feature type="region of interest" description="Disordered" evidence="2">
    <location>
        <begin position="1"/>
        <end position="183"/>
    </location>
</feature>
<keyword evidence="4" id="KW-1185">Reference proteome</keyword>
<name>A0A8K0SNP7_9HYPO</name>
<dbReference type="Proteomes" id="UP000813444">
    <property type="component" value="Unassembled WGS sequence"/>
</dbReference>
<feature type="coiled-coil region" evidence="1">
    <location>
        <begin position="189"/>
        <end position="244"/>
    </location>
</feature>
<feature type="compositionally biased region" description="Basic and acidic residues" evidence="2">
    <location>
        <begin position="38"/>
        <end position="49"/>
    </location>
</feature>
<dbReference type="OrthoDB" id="5096988at2759"/>
<evidence type="ECO:0000256" key="2">
    <source>
        <dbReference type="SAM" id="MobiDB-lite"/>
    </source>
</evidence>